<dbReference type="EMBL" id="FMTP01000002">
    <property type="protein sequence ID" value="SCW60552.1"/>
    <property type="molecule type" value="Genomic_DNA"/>
</dbReference>
<keyword evidence="5" id="KW-0676">Redox-active center</keyword>
<keyword evidence="2" id="KW-0862">Zinc</keyword>
<name>A0A1G4RU65_9HYPH</name>
<proteinExistence type="predicted"/>
<dbReference type="GO" id="GO:0051082">
    <property type="term" value="F:unfolded protein binding"/>
    <property type="evidence" value="ECO:0007669"/>
    <property type="project" value="InterPro"/>
</dbReference>
<organism evidence="7 8">
    <name type="scientific">Ancylobacter rudongensis</name>
    <dbReference type="NCBI Taxonomy" id="177413"/>
    <lineage>
        <taxon>Bacteria</taxon>
        <taxon>Pseudomonadati</taxon>
        <taxon>Pseudomonadota</taxon>
        <taxon>Alphaproteobacteria</taxon>
        <taxon>Hyphomicrobiales</taxon>
        <taxon>Xanthobacteraceae</taxon>
        <taxon>Ancylobacter</taxon>
    </lineage>
</organism>
<dbReference type="InterPro" id="IPR000397">
    <property type="entry name" value="Heat_shock_Hsp33"/>
</dbReference>
<evidence type="ECO:0000256" key="1">
    <source>
        <dbReference type="ARBA" id="ARBA00022490"/>
    </source>
</evidence>
<keyword evidence="8" id="KW-1185">Reference proteome</keyword>
<feature type="region of interest" description="Disordered" evidence="6">
    <location>
        <begin position="1"/>
        <end position="40"/>
    </location>
</feature>
<gene>
    <name evidence="7" type="ORF">SAMN05660859_1947</name>
</gene>
<dbReference type="Gene3D" id="3.90.1280.10">
    <property type="entry name" value="HSP33 redox switch-like"/>
    <property type="match status" value="1"/>
</dbReference>
<dbReference type="GO" id="GO:0005737">
    <property type="term" value="C:cytoplasm"/>
    <property type="evidence" value="ECO:0007669"/>
    <property type="project" value="InterPro"/>
</dbReference>
<dbReference type="Proteomes" id="UP000198889">
    <property type="component" value="Unassembled WGS sequence"/>
</dbReference>
<dbReference type="InterPro" id="IPR016154">
    <property type="entry name" value="Heat_shock_Hsp33_C"/>
</dbReference>
<protein>
    <submittedName>
        <fullName evidence="7">Molecular chaperone Hsp33</fullName>
    </submittedName>
</protein>
<dbReference type="SUPFAM" id="SSF64397">
    <property type="entry name" value="Hsp33 domain"/>
    <property type="match status" value="1"/>
</dbReference>
<dbReference type="Gene3D" id="1.10.287.480">
    <property type="entry name" value="helix hairpin bin"/>
    <property type="match status" value="1"/>
</dbReference>
<evidence type="ECO:0000256" key="2">
    <source>
        <dbReference type="ARBA" id="ARBA00022833"/>
    </source>
</evidence>
<evidence type="ECO:0000256" key="4">
    <source>
        <dbReference type="ARBA" id="ARBA00023186"/>
    </source>
</evidence>
<evidence type="ECO:0000313" key="7">
    <source>
        <dbReference type="EMBL" id="SCW60552.1"/>
    </source>
</evidence>
<evidence type="ECO:0000256" key="6">
    <source>
        <dbReference type="SAM" id="MobiDB-lite"/>
    </source>
</evidence>
<dbReference type="InterPro" id="IPR016153">
    <property type="entry name" value="Heat_shock_Hsp33_N"/>
</dbReference>
<dbReference type="Pfam" id="PF01430">
    <property type="entry name" value="HSP33"/>
    <property type="match status" value="1"/>
</dbReference>
<keyword evidence="4" id="KW-0143">Chaperone</keyword>
<sequence length="367" mass="39407">MKGRPPAPSHIPGGAPIWAGDMTTHSSSPSPATRGPDPRAVDDRVTPFHIDGLDVRGRVVRLGSSLDAVLAHHDYPAAVKRLLGEAVALTVLLGSTLKIQGRFILQTRTDGPVDLLVVDFTAPQDVRAYARFDLERLEAMQAGLPTGAGFDSGALLGHGHLAMTIDQGLSVNRYQGVVALEGGGLEAAAHQYFTQSEQIPTRVRLAVAEEMHPGGAPSSWRAGGLMVQFLPTEGGRVRPVDLHPGDAPEGTDLPEAQEDDSWVETLSLVATVEDVELVDADLSSERLLFRLFHERGVRVFETENVVAKCSCSRERVMNVLASFTPEERTSLVENDKIGVTCEFCGRTYDFKAEEIVDVEAGDGAAQG</sequence>
<dbReference type="NCBIfam" id="NF002386">
    <property type="entry name" value="PRK01402.1"/>
    <property type="match status" value="1"/>
</dbReference>
<reference evidence="8" key="1">
    <citation type="submission" date="2016-10" db="EMBL/GenBank/DDBJ databases">
        <authorList>
            <person name="Varghese N."/>
            <person name="Submissions S."/>
        </authorList>
    </citation>
    <scope>NUCLEOTIDE SEQUENCE [LARGE SCALE GENOMIC DNA]</scope>
    <source>
        <strain evidence="8">CGMCC 1.1761</strain>
    </source>
</reference>
<evidence type="ECO:0000256" key="3">
    <source>
        <dbReference type="ARBA" id="ARBA00023157"/>
    </source>
</evidence>
<dbReference type="GO" id="GO:0044183">
    <property type="term" value="F:protein folding chaperone"/>
    <property type="evidence" value="ECO:0007669"/>
    <property type="project" value="TreeGrafter"/>
</dbReference>
<accession>A0A1G4RU65</accession>
<dbReference type="InterPro" id="IPR023212">
    <property type="entry name" value="Hsp33_helix_hairpin_bin_dom_sf"/>
</dbReference>
<dbReference type="CDD" id="cd00498">
    <property type="entry name" value="Hsp33"/>
    <property type="match status" value="1"/>
</dbReference>
<keyword evidence="3" id="KW-1015">Disulfide bond</keyword>
<dbReference type="GO" id="GO:0042026">
    <property type="term" value="P:protein refolding"/>
    <property type="evidence" value="ECO:0007669"/>
    <property type="project" value="TreeGrafter"/>
</dbReference>
<dbReference type="AlphaFoldDB" id="A0A1G4RU65"/>
<dbReference type="SUPFAM" id="SSF118352">
    <property type="entry name" value="HSP33 redox switch-like"/>
    <property type="match status" value="1"/>
</dbReference>
<dbReference type="PANTHER" id="PTHR30111:SF1">
    <property type="entry name" value="33 KDA CHAPERONIN"/>
    <property type="match status" value="1"/>
</dbReference>
<dbReference type="STRING" id="177413.SAMN05660859_1947"/>
<dbReference type="PANTHER" id="PTHR30111">
    <property type="entry name" value="33 KDA CHAPERONIN"/>
    <property type="match status" value="1"/>
</dbReference>
<evidence type="ECO:0000313" key="8">
    <source>
        <dbReference type="Proteomes" id="UP000198889"/>
    </source>
</evidence>
<dbReference type="Gene3D" id="3.55.30.10">
    <property type="entry name" value="Hsp33 domain"/>
    <property type="match status" value="1"/>
</dbReference>
<keyword evidence="1" id="KW-0963">Cytoplasm</keyword>
<evidence type="ECO:0000256" key="5">
    <source>
        <dbReference type="ARBA" id="ARBA00023284"/>
    </source>
</evidence>